<feature type="transmembrane region" description="Helical" evidence="1">
    <location>
        <begin position="12"/>
        <end position="32"/>
    </location>
</feature>
<dbReference type="EMBL" id="NIHT01000005">
    <property type="protein sequence ID" value="PLT76548.1"/>
    <property type="molecule type" value="Genomic_DNA"/>
</dbReference>
<feature type="transmembrane region" description="Helical" evidence="1">
    <location>
        <begin position="359"/>
        <end position="383"/>
    </location>
</feature>
<dbReference type="PROSITE" id="PS51257">
    <property type="entry name" value="PROKAR_LIPOPROTEIN"/>
    <property type="match status" value="1"/>
</dbReference>
<evidence type="ECO:0000313" key="2">
    <source>
        <dbReference type="EMBL" id="MCZ0667196.1"/>
    </source>
</evidence>
<feature type="transmembrane region" description="Helical" evidence="1">
    <location>
        <begin position="296"/>
        <end position="315"/>
    </location>
</feature>
<dbReference type="InterPro" id="IPR025686">
    <property type="entry name" value="Glucos_trans_II"/>
</dbReference>
<keyword evidence="1" id="KW-1133">Transmembrane helix</keyword>
<proteinExistence type="predicted"/>
<organism evidence="3 4">
    <name type="scientific">Mediterraneibacter gnavus</name>
    <name type="common">Ruminococcus gnavus</name>
    <dbReference type="NCBI Taxonomy" id="33038"/>
    <lineage>
        <taxon>Bacteria</taxon>
        <taxon>Bacillati</taxon>
        <taxon>Bacillota</taxon>
        <taxon>Clostridia</taxon>
        <taxon>Lachnospirales</taxon>
        <taxon>Lachnospiraceae</taxon>
        <taxon>Mediterraneibacter</taxon>
    </lineage>
</organism>
<feature type="transmembrane region" description="Helical" evidence="1">
    <location>
        <begin position="106"/>
        <end position="126"/>
    </location>
</feature>
<accession>A0A2N5PN42</accession>
<dbReference type="Pfam" id="PF14264">
    <property type="entry name" value="Glucos_trans_II"/>
    <property type="match status" value="1"/>
</dbReference>
<feature type="transmembrane region" description="Helical" evidence="1">
    <location>
        <begin position="75"/>
        <end position="94"/>
    </location>
</feature>
<keyword evidence="1" id="KW-0472">Membrane</keyword>
<dbReference type="Proteomes" id="UP000235093">
    <property type="component" value="Unassembled WGS sequence"/>
</dbReference>
<protein>
    <submittedName>
        <fullName evidence="2">Glucosyltransferase domain-containing protein</fullName>
    </submittedName>
</protein>
<reference evidence="3 4" key="1">
    <citation type="journal article" date="2017" name="Genome Med.">
        <title>A novel Ruminococcus gnavus clade enriched in inflammatory bowel disease patients.</title>
        <authorList>
            <person name="Hall A.B."/>
            <person name="Yassour M."/>
            <person name="Sauk J."/>
            <person name="Garner A."/>
            <person name="Jiang X."/>
            <person name="Arthur T."/>
            <person name="Lagoudas G.K."/>
            <person name="Vatanen T."/>
            <person name="Fornelos N."/>
            <person name="Wilson R."/>
            <person name="Bertha M."/>
            <person name="Cohen M."/>
            <person name="Garber J."/>
            <person name="Khalili H."/>
            <person name="Gevers D."/>
            <person name="Ananthakrishnan A.N."/>
            <person name="Kugathasan S."/>
            <person name="Lander E.S."/>
            <person name="Blainey P."/>
            <person name="Vlamakis H."/>
            <person name="Xavier R.J."/>
            <person name="Huttenhower C."/>
        </authorList>
    </citation>
    <scope>NUCLEOTIDE SEQUENCE [LARGE SCALE GENOMIC DNA]</scope>
    <source>
        <strain evidence="3 4">RJX1125</strain>
    </source>
</reference>
<keyword evidence="1" id="KW-0812">Transmembrane</keyword>
<dbReference type="Proteomes" id="UP001079535">
    <property type="component" value="Unassembled WGS sequence"/>
</dbReference>
<feature type="transmembrane region" description="Helical" evidence="1">
    <location>
        <begin position="156"/>
        <end position="172"/>
    </location>
</feature>
<evidence type="ECO:0000313" key="3">
    <source>
        <dbReference type="EMBL" id="PLT76548.1"/>
    </source>
</evidence>
<name>A0A2N5PN42_MEDGN</name>
<dbReference type="EMBL" id="JAPRAY010000007">
    <property type="protein sequence ID" value="MCZ0667196.1"/>
    <property type="molecule type" value="Genomic_DNA"/>
</dbReference>
<evidence type="ECO:0000256" key="1">
    <source>
        <dbReference type="SAM" id="Phobius"/>
    </source>
</evidence>
<feature type="transmembrane region" description="Helical" evidence="1">
    <location>
        <begin position="132"/>
        <end position="149"/>
    </location>
</feature>
<reference evidence="2" key="2">
    <citation type="submission" date="2022-11" db="EMBL/GenBank/DDBJ databases">
        <title>Temperate bacteriophages infecting mucin-degrading bacterium Ruminococcus gnavus from the human gut.</title>
        <authorList>
            <person name="Buttimer C."/>
        </authorList>
    </citation>
    <scope>NUCLEOTIDE SEQUENCE</scope>
    <source>
        <strain evidence="2">CCUG 49994</strain>
    </source>
</reference>
<feature type="transmembrane region" description="Helical" evidence="1">
    <location>
        <begin position="178"/>
        <end position="193"/>
    </location>
</feature>
<sequence length="511" mass="58866">MKEFFEFCRKRIDLLIFNISIVAVVYGCRIFNLSVTMDTDLFINTPRSVYNWLDIGRYGLIFTEKIFGIRWYNPYINSTLGFFAIVAFLMMFAYSFEYISGRENRYNYFVFSALFMTHPIWVMQWVFKLQNFDIAISILLVAIAVYLTFSWIKCRAVWRLLLAIGCLVWSFGSYQANTTLFIAAVAFGILICKETDLKKLFLVCVKAVVPFGCAYILNSIIVKMFFSSGDYIEGQVLWGNVSAEQCIINIIQHIKQVFFVYKHYIYGYGAVVLSICAVVMLVIRCKSAIKIPVWKWVAILVLIISPFMLTVYAGVALAYRSQYTLPFVIAVGFVYLTRRRDDETVEKKKSINKIVRKTIQAGVLIAAIAVGLSQTYTTLRFWYADDVRYEQDVDTLNEIVTRCHIKDYDLQKSKIAFIGERKAPLNNACYPEIDFIGMSYFNMFAWMEPEYYYSTGKICTFALTRGIELNGATQEEIARATNFAKNMPEWPANDAIQKDGDLIIVKMGEIK</sequence>
<gene>
    <name evidence="3" type="ORF">CDL23_03915</name>
    <name evidence="2" type="ORF">OZZ17_06505</name>
</gene>
<feature type="transmembrane region" description="Helical" evidence="1">
    <location>
        <begin position="200"/>
        <end position="221"/>
    </location>
</feature>
<dbReference type="AlphaFoldDB" id="A0A2N5PN42"/>
<evidence type="ECO:0000313" key="4">
    <source>
        <dbReference type="Proteomes" id="UP000235093"/>
    </source>
</evidence>
<comment type="caution">
    <text evidence="3">The sequence shown here is derived from an EMBL/GenBank/DDBJ whole genome shotgun (WGS) entry which is preliminary data.</text>
</comment>
<feature type="transmembrane region" description="Helical" evidence="1">
    <location>
        <begin position="265"/>
        <end position="284"/>
    </location>
</feature>
<feature type="transmembrane region" description="Helical" evidence="1">
    <location>
        <begin position="321"/>
        <end position="338"/>
    </location>
</feature>
<dbReference type="RefSeq" id="WP_022037965.1">
    <property type="nucleotide sequence ID" value="NZ_CP176629.1"/>
</dbReference>